<keyword evidence="1" id="KW-0282">Flagellum</keyword>
<keyword evidence="1" id="KW-0969">Cilium</keyword>
<reference evidence="1 2" key="1">
    <citation type="submission" date="2016-10" db="EMBL/GenBank/DDBJ databases">
        <authorList>
            <person name="Varghese N."/>
            <person name="Submissions S."/>
        </authorList>
    </citation>
    <scope>NUCLEOTIDE SEQUENCE [LARGE SCALE GENOMIC DNA]</scope>
    <source>
        <strain evidence="1 2">DSM 13796</strain>
    </source>
</reference>
<protein>
    <submittedName>
        <fullName evidence="1">Flagellar operon protein TIGR03826</fullName>
    </submittedName>
</protein>
<sequence>MSQLLNCPTCGSLFIQNSFISVCNDCYKEEIAHYERIGEFIRNRDNRLLTLEEITEATGVPIPLFYKFVRKGWLQLSYLPNVYYQCEVCHQETREGRICNSCRYDFRKDLEIYEREQTLKKE</sequence>
<evidence type="ECO:0000313" key="2">
    <source>
        <dbReference type="Proteomes" id="UP000182762"/>
    </source>
</evidence>
<name>A0A1I5ZX61_9BACI</name>
<keyword evidence="1" id="KW-0966">Cell projection</keyword>
<accession>A0A1I5ZX61</accession>
<proteinExistence type="predicted"/>
<keyword evidence="2" id="KW-1185">Reference proteome</keyword>
<dbReference type="Proteomes" id="UP000182762">
    <property type="component" value="Unassembled WGS sequence"/>
</dbReference>
<dbReference type="RefSeq" id="WP_061804740.1">
    <property type="nucleotide sequence ID" value="NZ_FOXX01000005.1"/>
</dbReference>
<dbReference type="EMBL" id="FOXX01000005">
    <property type="protein sequence ID" value="SFQ60985.1"/>
    <property type="molecule type" value="Genomic_DNA"/>
</dbReference>
<comment type="caution">
    <text evidence="1">The sequence shown here is derived from an EMBL/GenBank/DDBJ whole genome shotgun (WGS) entry which is preliminary data.</text>
</comment>
<evidence type="ECO:0000313" key="1">
    <source>
        <dbReference type="EMBL" id="SFQ60985.1"/>
    </source>
</evidence>
<organism evidence="1 2">
    <name type="scientific">Priestia endophytica DSM 13796</name>
    <dbReference type="NCBI Taxonomy" id="1121089"/>
    <lineage>
        <taxon>Bacteria</taxon>
        <taxon>Bacillati</taxon>
        <taxon>Bacillota</taxon>
        <taxon>Bacilli</taxon>
        <taxon>Bacillales</taxon>
        <taxon>Bacillaceae</taxon>
        <taxon>Priestia</taxon>
    </lineage>
</organism>
<gene>
    <name evidence="1" type="ORF">SAMN02745910_02305</name>
</gene>
<dbReference type="GeneID" id="93710959"/>